<feature type="compositionally biased region" description="Basic and acidic residues" evidence="1">
    <location>
        <begin position="55"/>
        <end position="64"/>
    </location>
</feature>
<feature type="region of interest" description="Disordered" evidence="1">
    <location>
        <begin position="1"/>
        <end position="71"/>
    </location>
</feature>
<keyword evidence="3" id="KW-1185">Reference proteome</keyword>
<dbReference type="Proteomes" id="UP001223072">
    <property type="component" value="Unassembled WGS sequence"/>
</dbReference>
<reference evidence="2 3" key="1">
    <citation type="submission" date="2023-07" db="EMBL/GenBank/DDBJ databases">
        <title>Comparative genomics of wheat-associated soil bacteria to identify genetic determinants of phenazine resistance.</title>
        <authorList>
            <person name="Mouncey N."/>
        </authorList>
    </citation>
    <scope>NUCLEOTIDE SEQUENCE [LARGE SCALE GENOMIC DNA]</scope>
    <source>
        <strain evidence="2 3">W2I16</strain>
    </source>
</reference>
<accession>A0ABU0RX14</accession>
<protein>
    <submittedName>
        <fullName evidence="2">Uncharacterized protein</fullName>
    </submittedName>
</protein>
<name>A0ABU0RX14_9ACTN</name>
<proteinExistence type="predicted"/>
<gene>
    <name evidence="2" type="ORF">QFZ49_005659</name>
</gene>
<evidence type="ECO:0000256" key="1">
    <source>
        <dbReference type="SAM" id="MobiDB-lite"/>
    </source>
</evidence>
<organism evidence="2 3">
    <name type="scientific">Streptomyces turgidiscabies</name>
    <dbReference type="NCBI Taxonomy" id="85558"/>
    <lineage>
        <taxon>Bacteria</taxon>
        <taxon>Bacillati</taxon>
        <taxon>Actinomycetota</taxon>
        <taxon>Actinomycetes</taxon>
        <taxon>Kitasatosporales</taxon>
        <taxon>Streptomycetaceae</taxon>
        <taxon>Streptomyces</taxon>
    </lineage>
</organism>
<feature type="compositionally biased region" description="Low complexity" evidence="1">
    <location>
        <begin position="19"/>
        <end position="32"/>
    </location>
</feature>
<sequence>MKQRTPGPVASVDEPVVPADPKSASDPDSASGGSKGELPVRDRKSGDATASSYVTEKDFAELRSARRHPYG</sequence>
<dbReference type="RefSeq" id="WP_307629206.1">
    <property type="nucleotide sequence ID" value="NZ_JAUSZS010000007.1"/>
</dbReference>
<dbReference type="EMBL" id="JAUSZS010000007">
    <property type="protein sequence ID" value="MDQ0935687.1"/>
    <property type="molecule type" value="Genomic_DNA"/>
</dbReference>
<comment type="caution">
    <text evidence="2">The sequence shown here is derived from an EMBL/GenBank/DDBJ whole genome shotgun (WGS) entry which is preliminary data.</text>
</comment>
<evidence type="ECO:0000313" key="3">
    <source>
        <dbReference type="Proteomes" id="UP001223072"/>
    </source>
</evidence>
<evidence type="ECO:0000313" key="2">
    <source>
        <dbReference type="EMBL" id="MDQ0935687.1"/>
    </source>
</evidence>